<dbReference type="PANTHER" id="PTHR43108">
    <property type="entry name" value="N-ACETYLGLUCOSAMINE-6-SULFATASE FAMILY MEMBER"/>
    <property type="match status" value="1"/>
</dbReference>
<keyword evidence="2" id="KW-0732">Signal</keyword>
<keyword evidence="3" id="KW-0378">Hydrolase</keyword>
<dbReference type="PROSITE" id="PS00523">
    <property type="entry name" value="SULFATASE_1"/>
    <property type="match status" value="1"/>
</dbReference>
<feature type="domain" description="Sulfatase N-terminal" evidence="5">
    <location>
        <begin position="39"/>
        <end position="399"/>
    </location>
</feature>
<accession>A0A4R1RHK0</accession>
<dbReference type="SUPFAM" id="SSF53649">
    <property type="entry name" value="Alkaline phosphatase-like"/>
    <property type="match status" value="1"/>
</dbReference>
<proteinExistence type="inferred from homology"/>
<dbReference type="Proteomes" id="UP000295455">
    <property type="component" value="Unassembled WGS sequence"/>
</dbReference>
<protein>
    <submittedName>
        <fullName evidence="6">Arylsulfatase A-like enzyme</fullName>
    </submittedName>
</protein>
<dbReference type="Gene3D" id="3.40.720.10">
    <property type="entry name" value="Alkaline Phosphatase, subunit A"/>
    <property type="match status" value="1"/>
</dbReference>
<comment type="caution">
    <text evidence="6">The sequence shown here is derived from an EMBL/GenBank/DDBJ whole genome shotgun (WGS) entry which is preliminary data.</text>
</comment>
<evidence type="ECO:0000256" key="3">
    <source>
        <dbReference type="ARBA" id="ARBA00022801"/>
    </source>
</evidence>
<evidence type="ECO:0000313" key="7">
    <source>
        <dbReference type="Proteomes" id="UP000295455"/>
    </source>
</evidence>
<dbReference type="OrthoDB" id="9815108at2"/>
<dbReference type="RefSeq" id="WP_132217969.1">
    <property type="nucleotide sequence ID" value="NZ_OX156936.1"/>
</dbReference>
<dbReference type="InterPro" id="IPR017850">
    <property type="entry name" value="Alkaline_phosphatase_core_sf"/>
</dbReference>
<dbReference type="Pfam" id="PF00884">
    <property type="entry name" value="Sulfatase"/>
    <property type="match status" value="1"/>
</dbReference>
<evidence type="ECO:0000256" key="4">
    <source>
        <dbReference type="ARBA" id="ARBA00023180"/>
    </source>
</evidence>
<keyword evidence="7" id="KW-1185">Reference proteome</keyword>
<dbReference type="PANTHER" id="PTHR43108:SF6">
    <property type="entry name" value="N-SULPHOGLUCOSAMINE SULPHOHYDROLASE"/>
    <property type="match status" value="1"/>
</dbReference>
<dbReference type="InterPro" id="IPR024607">
    <property type="entry name" value="Sulfatase_CS"/>
</dbReference>
<comment type="similarity">
    <text evidence="1">Belongs to the sulfatase family.</text>
</comment>
<reference evidence="6 7" key="1">
    <citation type="submission" date="2019-03" db="EMBL/GenBank/DDBJ databases">
        <title>Genomic Encyclopedia of Type Strains, Phase IV (KMG-IV): sequencing the most valuable type-strain genomes for metagenomic binning, comparative biology and taxonomic classification.</title>
        <authorList>
            <person name="Goeker M."/>
        </authorList>
    </citation>
    <scope>NUCLEOTIDE SEQUENCE [LARGE SCALE GENOMIC DNA]</scope>
    <source>
        <strain evidence="6 7">DSM 18792</strain>
    </source>
</reference>
<dbReference type="CDD" id="cd16031">
    <property type="entry name" value="G6S_like"/>
    <property type="match status" value="1"/>
</dbReference>
<gene>
    <name evidence="6" type="ORF">EV196_105221</name>
</gene>
<keyword evidence="4" id="KW-0325">Glycoprotein</keyword>
<evidence type="ECO:0000256" key="1">
    <source>
        <dbReference type="ARBA" id="ARBA00008779"/>
    </source>
</evidence>
<evidence type="ECO:0000259" key="5">
    <source>
        <dbReference type="Pfam" id="PF00884"/>
    </source>
</evidence>
<evidence type="ECO:0000256" key="2">
    <source>
        <dbReference type="ARBA" id="ARBA00022729"/>
    </source>
</evidence>
<evidence type="ECO:0000313" key="6">
    <source>
        <dbReference type="EMBL" id="TCL65558.1"/>
    </source>
</evidence>
<dbReference type="GO" id="GO:0016787">
    <property type="term" value="F:hydrolase activity"/>
    <property type="evidence" value="ECO:0007669"/>
    <property type="project" value="UniProtKB-KW"/>
</dbReference>
<dbReference type="PROSITE" id="PS51257">
    <property type="entry name" value="PROKAR_LIPOPROTEIN"/>
    <property type="match status" value="1"/>
</dbReference>
<organism evidence="6 7">
    <name type="scientific">Mariniflexile fucanivorans</name>
    <dbReference type="NCBI Taxonomy" id="264023"/>
    <lineage>
        <taxon>Bacteria</taxon>
        <taxon>Pseudomonadati</taxon>
        <taxon>Bacteroidota</taxon>
        <taxon>Flavobacteriia</taxon>
        <taxon>Flavobacteriales</taxon>
        <taxon>Flavobacteriaceae</taxon>
        <taxon>Mariniflexile</taxon>
    </lineage>
</organism>
<dbReference type="InterPro" id="IPR000917">
    <property type="entry name" value="Sulfatase_N"/>
</dbReference>
<name>A0A4R1RHK0_9FLAO</name>
<dbReference type="PROSITE" id="PS00149">
    <property type="entry name" value="SULFATASE_2"/>
    <property type="match status" value="1"/>
</dbReference>
<dbReference type="AlphaFoldDB" id="A0A4R1RHK0"/>
<sequence>MNKIKTHTQFILVALVCLIISSCKNKSEEKTQETAAERPNILFIMADDHTSQAMSIYDGILKDYAHTPNIQTLASEGLVLDNCLASNSLCTPSRATILTGQYSHINGVTTLGAGLSSSYPTIAGVLQRGGYQTSIIGKWHMKQEPTKEFDYYCVLPGQGRYWDPVLKTKDNWQDYEDGGKPYKGFSTDVITDMTIDWIENRDKSKPFMTMCHFKATHEPFDYPERFSHLYRDKDFPVPSTFYDEGPETTGRSFNGQSIDSLKNRYLVASKDPDNVPGFMKYPELPFNVDGLDRMQARYKTYQKYVKDFLRCGAAIDDNIGKILKYLDESGLAENTIVIYTADQGYFLGEHGFFDKRLIYEESIHMPFVIRYPKEIPAGKRNSDLIENVDFSALFADYAGLEYPKTMQGRSFRENLKGNTPKDWRKYGYYRYWDHTKDRPGHFGIKGERYTLSFSYGHGFKVNGYTKENQPKKYWDFFDLDKDPLQIHNAYNDPEYQDIIKTMKDEILNQRKELGDTDQDNQEVLETIAAHWND</sequence>
<dbReference type="EMBL" id="SLUP01000005">
    <property type="protein sequence ID" value="TCL65558.1"/>
    <property type="molecule type" value="Genomic_DNA"/>
</dbReference>